<evidence type="ECO:0000256" key="1">
    <source>
        <dbReference type="SAM" id="MobiDB-lite"/>
    </source>
</evidence>
<comment type="caution">
    <text evidence="2">The sequence shown here is derived from an EMBL/GenBank/DDBJ whole genome shotgun (WGS) entry which is preliminary data.</text>
</comment>
<accession>A0ABX1AQH5</accession>
<proteinExistence type="predicted"/>
<sequence length="143" mass="14816">MMCSQCQIGRPWDAKGRCRPCSIGNVNLGAPVPAGPGAAAQPAPPPANLSMTPAPEAPAVPVAAPKAPVACSQCWIGVAWDDEGRCRPCSDGRVRLAPAALRKELTASTEEEAPPARSALSRARRWFGERRGGDTASADDSGE</sequence>
<feature type="region of interest" description="Disordered" evidence="1">
    <location>
        <begin position="105"/>
        <end position="143"/>
    </location>
</feature>
<protein>
    <submittedName>
        <fullName evidence="2">Uncharacterized protein</fullName>
    </submittedName>
</protein>
<organism evidence="2 3">
    <name type="scientific">Streptomyces spiramenti</name>
    <dbReference type="NCBI Taxonomy" id="2720606"/>
    <lineage>
        <taxon>Bacteria</taxon>
        <taxon>Bacillati</taxon>
        <taxon>Actinomycetota</taxon>
        <taxon>Actinomycetes</taxon>
        <taxon>Kitasatosporales</taxon>
        <taxon>Streptomycetaceae</taxon>
        <taxon>Streptomyces</taxon>
    </lineage>
</organism>
<dbReference type="RefSeq" id="WP_167933040.1">
    <property type="nucleotide sequence ID" value="NZ_JAAVJB010000055.1"/>
</dbReference>
<name>A0ABX1AQH5_9ACTN</name>
<reference evidence="2 3" key="1">
    <citation type="submission" date="2020-03" db="EMBL/GenBank/DDBJ databases">
        <title>Draft genome of Streptomyces sp. ventii, isolated from the Axial Seamount in the Pacific Ocean, and resequencing of the two type strains Streptomyces lonarensis strain NCL 716 and Streptomyces bohaiensis strain 11A07.</title>
        <authorList>
            <person name="Loughran R.M."/>
            <person name="Pfannmuller K.M."/>
            <person name="Wasson B.J."/>
            <person name="Deadmond M.C."/>
            <person name="Paddock B.E."/>
            <person name="Koyack M.J."/>
            <person name="Gallegos D.A."/>
            <person name="Mitchell E.A."/>
            <person name="Ushijima B."/>
            <person name="Saw J.H."/>
            <person name="Mcphail K.L."/>
            <person name="Videau P."/>
        </authorList>
    </citation>
    <scope>NUCLEOTIDE SEQUENCE [LARGE SCALE GENOMIC DNA]</scope>
    <source>
        <strain evidence="3">5675061</strain>
    </source>
</reference>
<keyword evidence="3" id="KW-1185">Reference proteome</keyword>
<evidence type="ECO:0000313" key="3">
    <source>
        <dbReference type="Proteomes" id="UP000746503"/>
    </source>
</evidence>
<dbReference type="Proteomes" id="UP000746503">
    <property type="component" value="Unassembled WGS sequence"/>
</dbReference>
<dbReference type="EMBL" id="JAAVJB010000055">
    <property type="protein sequence ID" value="NJP66515.1"/>
    <property type="molecule type" value="Genomic_DNA"/>
</dbReference>
<gene>
    <name evidence="2" type="ORF">HCJ92_09490</name>
</gene>
<evidence type="ECO:0000313" key="2">
    <source>
        <dbReference type="EMBL" id="NJP66515.1"/>
    </source>
</evidence>